<evidence type="ECO:0000256" key="1">
    <source>
        <dbReference type="SAM" id="Phobius"/>
    </source>
</evidence>
<sequence>MERYPLLYLACILAGFALIRVPYTEFFEPLKPLGLIIGVLAVIVFSLVLLYHGVVAMVRGFRR</sequence>
<evidence type="ECO:0000313" key="3">
    <source>
        <dbReference type="Proteomes" id="UP001596990"/>
    </source>
</evidence>
<keyword evidence="1" id="KW-0812">Transmembrane</keyword>
<keyword evidence="1" id="KW-0472">Membrane</keyword>
<organism evidence="2 3">
    <name type="scientific">Thalassobacillus hwangdonensis</name>
    <dbReference type="NCBI Taxonomy" id="546108"/>
    <lineage>
        <taxon>Bacteria</taxon>
        <taxon>Bacillati</taxon>
        <taxon>Bacillota</taxon>
        <taxon>Bacilli</taxon>
        <taxon>Bacillales</taxon>
        <taxon>Bacillaceae</taxon>
        <taxon>Thalassobacillus</taxon>
    </lineage>
</organism>
<protein>
    <submittedName>
        <fullName evidence="2">Uncharacterized protein</fullName>
    </submittedName>
</protein>
<comment type="caution">
    <text evidence="2">The sequence shown here is derived from an EMBL/GenBank/DDBJ whole genome shotgun (WGS) entry which is preliminary data.</text>
</comment>
<feature type="transmembrane region" description="Helical" evidence="1">
    <location>
        <begin position="35"/>
        <end position="58"/>
    </location>
</feature>
<dbReference type="Proteomes" id="UP001596990">
    <property type="component" value="Unassembled WGS sequence"/>
</dbReference>
<feature type="transmembrane region" description="Helical" evidence="1">
    <location>
        <begin position="7"/>
        <end position="23"/>
    </location>
</feature>
<name>A0ABW3KZ54_9BACI</name>
<reference evidence="3" key="1">
    <citation type="journal article" date="2019" name="Int. J. Syst. Evol. Microbiol.">
        <title>The Global Catalogue of Microorganisms (GCM) 10K type strain sequencing project: providing services to taxonomists for standard genome sequencing and annotation.</title>
        <authorList>
            <consortium name="The Broad Institute Genomics Platform"/>
            <consortium name="The Broad Institute Genome Sequencing Center for Infectious Disease"/>
            <person name="Wu L."/>
            <person name="Ma J."/>
        </authorList>
    </citation>
    <scope>NUCLEOTIDE SEQUENCE [LARGE SCALE GENOMIC DNA]</scope>
    <source>
        <strain evidence="3">CCUG 56607</strain>
    </source>
</reference>
<evidence type="ECO:0000313" key="2">
    <source>
        <dbReference type="EMBL" id="MFD1019156.1"/>
    </source>
</evidence>
<proteinExistence type="predicted"/>
<dbReference type="EMBL" id="JBHTKL010000002">
    <property type="protein sequence ID" value="MFD1019156.1"/>
    <property type="molecule type" value="Genomic_DNA"/>
</dbReference>
<accession>A0ABW3KZ54</accession>
<keyword evidence="3" id="KW-1185">Reference proteome</keyword>
<dbReference type="RefSeq" id="WP_386058541.1">
    <property type="nucleotide sequence ID" value="NZ_JBHTKL010000002.1"/>
</dbReference>
<gene>
    <name evidence="2" type="ORF">ACFQ2J_08120</name>
</gene>
<keyword evidence="1" id="KW-1133">Transmembrane helix</keyword>